<protein>
    <recommendedName>
        <fullName evidence="3">GNAT family N-acetyltransferase</fullName>
    </recommendedName>
</protein>
<evidence type="ECO:0008006" key="3">
    <source>
        <dbReference type="Google" id="ProtNLM"/>
    </source>
</evidence>
<dbReference type="InterPro" id="IPR007434">
    <property type="entry name" value="FemAB-like"/>
</dbReference>
<gene>
    <name evidence="1" type="ORF">Cba03nite_56900</name>
</gene>
<evidence type="ECO:0000313" key="1">
    <source>
        <dbReference type="EMBL" id="GIF84341.1"/>
    </source>
</evidence>
<dbReference type="AlphaFoldDB" id="A0A8J3NLS4"/>
<organism evidence="1 2">
    <name type="scientific">Catellatospora bangladeshensis</name>
    <dbReference type="NCBI Taxonomy" id="310355"/>
    <lineage>
        <taxon>Bacteria</taxon>
        <taxon>Bacillati</taxon>
        <taxon>Actinomycetota</taxon>
        <taxon>Actinomycetes</taxon>
        <taxon>Micromonosporales</taxon>
        <taxon>Micromonosporaceae</taxon>
        <taxon>Catellatospora</taxon>
    </lineage>
</organism>
<dbReference type="Pfam" id="PF04339">
    <property type="entry name" value="FemAB_like"/>
    <property type="match status" value="1"/>
</dbReference>
<evidence type="ECO:0000313" key="2">
    <source>
        <dbReference type="Proteomes" id="UP000601223"/>
    </source>
</evidence>
<dbReference type="SUPFAM" id="SSF55729">
    <property type="entry name" value="Acyl-CoA N-acyltransferases (Nat)"/>
    <property type="match status" value="1"/>
</dbReference>
<sequence length="378" mass="41091">MQTRAETVLLPDGVRMVHHAADLPRAAWDALTGPADFWLTCRWLDVVEATAGVPMAYLWTERAGRPVACLATATATAAVPWALGRPDVLLRLAAKSRLPGAAEFLAELPGEPTEQLMPTLLAGGRHTGSTRMLCGPDATPADVTALAAAAEELGRQAQAATVCYLYLDEHDRGLADVLARRGYRHFTTGEYCSLQVPPGGFDGYLAALPRKRRQAVTADRRRIQAAGVTVTAEALGQSDLDRFAELESGLLAKYGIDLRPPQLLPLLRQLRDGFGGDAFAMVARAEGEVRGFALILRHHDTWYARQTGYDYAYQQRTGAPLYFELLYYRLVEEAAAAGVRAIHYGLGSADTKRSRGCTSSEQRCHLLFLSGRREGAPA</sequence>
<name>A0A8J3NLS4_9ACTN</name>
<keyword evidence="2" id="KW-1185">Reference proteome</keyword>
<dbReference type="EMBL" id="BONF01000036">
    <property type="protein sequence ID" value="GIF84341.1"/>
    <property type="molecule type" value="Genomic_DNA"/>
</dbReference>
<dbReference type="InterPro" id="IPR016181">
    <property type="entry name" value="Acyl_CoA_acyltransferase"/>
</dbReference>
<accession>A0A8J3NLS4</accession>
<dbReference type="Proteomes" id="UP000601223">
    <property type="component" value="Unassembled WGS sequence"/>
</dbReference>
<reference evidence="1 2" key="1">
    <citation type="submission" date="2021-01" db="EMBL/GenBank/DDBJ databases">
        <title>Whole genome shotgun sequence of Catellatospora bangladeshensis NBRC 107357.</title>
        <authorList>
            <person name="Komaki H."/>
            <person name="Tamura T."/>
        </authorList>
    </citation>
    <scope>NUCLEOTIDE SEQUENCE [LARGE SCALE GENOMIC DNA]</scope>
    <source>
        <strain evidence="1 2">NBRC 107357</strain>
    </source>
</reference>
<comment type="caution">
    <text evidence="1">The sequence shown here is derived from an EMBL/GenBank/DDBJ whole genome shotgun (WGS) entry which is preliminary data.</text>
</comment>
<proteinExistence type="predicted"/>
<dbReference type="Gene3D" id="3.40.630.30">
    <property type="match status" value="1"/>
</dbReference>
<dbReference type="RefSeq" id="WP_203752481.1">
    <property type="nucleotide sequence ID" value="NZ_BONF01000036.1"/>
</dbReference>